<dbReference type="Proteomes" id="UP000011200">
    <property type="component" value="Chromosome"/>
</dbReference>
<dbReference type="GO" id="GO:0016020">
    <property type="term" value="C:membrane"/>
    <property type="evidence" value="ECO:0007669"/>
    <property type="project" value="UniProtKB-SubCell"/>
</dbReference>
<feature type="transmembrane region" description="Helical" evidence="5">
    <location>
        <begin position="168"/>
        <end position="185"/>
    </location>
</feature>
<gene>
    <name evidence="7" type="ORF">D806_054220</name>
</gene>
<dbReference type="RefSeq" id="WP_003896939.1">
    <property type="nucleotide sequence ID" value="NZ_CP027541.1"/>
</dbReference>
<evidence type="ECO:0000256" key="5">
    <source>
        <dbReference type="SAM" id="Phobius"/>
    </source>
</evidence>
<reference evidence="7 8" key="1">
    <citation type="journal article" date="2013" name="Genome Announc.">
        <title>Draft genome sequence of MKD8, a conjugal recipient Mycobacterium smegmatis strain.</title>
        <authorList>
            <person name="Gray T.A."/>
            <person name="Palumbo M.J."/>
            <person name="Derbyshire K.M."/>
        </authorList>
    </citation>
    <scope>NUCLEOTIDE SEQUENCE [LARGE SCALE GENOMIC DNA]</scope>
    <source>
        <strain evidence="7 8">MKD8</strain>
    </source>
</reference>
<feature type="transmembrane region" description="Helical" evidence="5">
    <location>
        <begin position="298"/>
        <end position="320"/>
    </location>
</feature>
<feature type="transmembrane region" description="Helical" evidence="5">
    <location>
        <begin position="6"/>
        <end position="27"/>
    </location>
</feature>
<dbReference type="AlphaFoldDB" id="A0A2U9PX35"/>
<name>A0A2U9PX35_MYCSE</name>
<feature type="transmembrane region" description="Helical" evidence="5">
    <location>
        <begin position="222"/>
        <end position="241"/>
    </location>
</feature>
<sequence length="335" mass="34161">MTLSPTVKQVAAVLTVVVPLFVPEVVLSFTPFHADAAMVMAGMLPTVLAWMFAPRYAAGAAVLAALANTLAVLAFGNLALTALLAGALALLVGLSARRGLHIVGMFIAVQPLITLVAGFPTVELGGQTPGTGGQAVLCGVFALGGGLWALAVGALMLRDEVVGPPDPVPVPIVGFYTAALLLMLVPGTVVAASWFLHTTAGWLLATIVLVTRPTYDESRRMIVERSLGTVVGGVAAAGVALVVQNGLALVLLGTAAMVVAAVLQLMHARYAYFAGFLTAALVLVNAERADVLTTGAERILWTVLGALAVAAVVTTAEALLGRHSDRAAETDASSV</sequence>
<accession>A0A2U9PX35</accession>
<feature type="transmembrane region" description="Helical" evidence="5">
    <location>
        <begin position="134"/>
        <end position="156"/>
    </location>
</feature>
<keyword evidence="3 5" id="KW-1133">Transmembrane helix</keyword>
<evidence type="ECO:0000259" key="6">
    <source>
        <dbReference type="Pfam" id="PF13515"/>
    </source>
</evidence>
<reference evidence="8" key="2">
    <citation type="submission" date="2018-03" db="EMBL/GenBank/DDBJ databases">
        <authorList>
            <person name="Derbyshire K."/>
            <person name="Gray T.A."/>
            <person name="Champion M."/>
        </authorList>
    </citation>
    <scope>NUCLEOTIDE SEQUENCE [LARGE SCALE GENOMIC DNA]</scope>
    <source>
        <strain evidence="8">MKD8</strain>
    </source>
</reference>
<protein>
    <recommendedName>
        <fullName evidence="6">Integral membrane bound transporter domain-containing protein</fullName>
    </recommendedName>
</protein>
<dbReference type="EMBL" id="CP027541">
    <property type="protein sequence ID" value="AWT56369.1"/>
    <property type="molecule type" value="Genomic_DNA"/>
</dbReference>
<feature type="transmembrane region" description="Helical" evidence="5">
    <location>
        <begin position="59"/>
        <end position="92"/>
    </location>
</feature>
<evidence type="ECO:0000256" key="3">
    <source>
        <dbReference type="ARBA" id="ARBA00022989"/>
    </source>
</evidence>
<feature type="domain" description="Integral membrane bound transporter" evidence="6">
    <location>
        <begin position="189"/>
        <end position="311"/>
    </location>
</feature>
<evidence type="ECO:0000256" key="4">
    <source>
        <dbReference type="ARBA" id="ARBA00023136"/>
    </source>
</evidence>
<evidence type="ECO:0000313" key="8">
    <source>
        <dbReference type="Proteomes" id="UP000011200"/>
    </source>
</evidence>
<feature type="transmembrane region" description="Helical" evidence="5">
    <location>
        <begin position="99"/>
        <end position="122"/>
    </location>
</feature>
<organism evidence="7 8">
    <name type="scientific">Mycolicibacterium smegmatis (strain MKD8)</name>
    <name type="common">Mycobacterium smegmatis</name>
    <dbReference type="NCBI Taxonomy" id="1214915"/>
    <lineage>
        <taxon>Bacteria</taxon>
        <taxon>Bacillati</taxon>
        <taxon>Actinomycetota</taxon>
        <taxon>Actinomycetes</taxon>
        <taxon>Mycobacteriales</taxon>
        <taxon>Mycobacteriaceae</taxon>
        <taxon>Mycolicibacterium</taxon>
    </lineage>
</organism>
<keyword evidence="4 5" id="KW-0472">Membrane</keyword>
<dbReference type="Pfam" id="PF13515">
    <property type="entry name" value="FUSC_2"/>
    <property type="match status" value="1"/>
</dbReference>
<dbReference type="InterPro" id="IPR049453">
    <property type="entry name" value="Memb_transporter_dom"/>
</dbReference>
<proteinExistence type="predicted"/>
<evidence type="ECO:0000313" key="7">
    <source>
        <dbReference type="EMBL" id="AWT56369.1"/>
    </source>
</evidence>
<evidence type="ECO:0000256" key="2">
    <source>
        <dbReference type="ARBA" id="ARBA00022692"/>
    </source>
</evidence>
<feature type="transmembrane region" description="Helical" evidence="5">
    <location>
        <begin position="270"/>
        <end position="286"/>
    </location>
</feature>
<evidence type="ECO:0000256" key="1">
    <source>
        <dbReference type="ARBA" id="ARBA00004141"/>
    </source>
</evidence>
<keyword evidence="2 5" id="KW-0812">Transmembrane</keyword>
<comment type="subcellular location">
    <subcellularLocation>
        <location evidence="1">Membrane</location>
        <topology evidence="1">Multi-pass membrane protein</topology>
    </subcellularLocation>
</comment>